<dbReference type="STRING" id="151549.A0A4C1UNG6"/>
<dbReference type="Proteomes" id="UP000299102">
    <property type="component" value="Unassembled WGS sequence"/>
</dbReference>
<dbReference type="OrthoDB" id="6226069at2759"/>
<reference evidence="2 3" key="1">
    <citation type="journal article" date="2019" name="Commun. Biol.">
        <title>The bagworm genome reveals a unique fibroin gene that provides high tensile strength.</title>
        <authorList>
            <person name="Kono N."/>
            <person name="Nakamura H."/>
            <person name="Ohtoshi R."/>
            <person name="Tomita M."/>
            <person name="Numata K."/>
            <person name="Arakawa K."/>
        </authorList>
    </citation>
    <scope>NUCLEOTIDE SEQUENCE [LARGE SCALE GENOMIC DNA]</scope>
</reference>
<protein>
    <submittedName>
        <fullName evidence="2">Uncharacterized protein</fullName>
    </submittedName>
</protein>
<proteinExistence type="predicted"/>
<organism evidence="2 3">
    <name type="scientific">Eumeta variegata</name>
    <name type="common">Bagworm moth</name>
    <name type="synonym">Eumeta japonica</name>
    <dbReference type="NCBI Taxonomy" id="151549"/>
    <lineage>
        <taxon>Eukaryota</taxon>
        <taxon>Metazoa</taxon>
        <taxon>Ecdysozoa</taxon>
        <taxon>Arthropoda</taxon>
        <taxon>Hexapoda</taxon>
        <taxon>Insecta</taxon>
        <taxon>Pterygota</taxon>
        <taxon>Neoptera</taxon>
        <taxon>Endopterygota</taxon>
        <taxon>Lepidoptera</taxon>
        <taxon>Glossata</taxon>
        <taxon>Ditrysia</taxon>
        <taxon>Tineoidea</taxon>
        <taxon>Psychidae</taxon>
        <taxon>Oiketicinae</taxon>
        <taxon>Eumeta</taxon>
    </lineage>
</organism>
<keyword evidence="3" id="KW-1185">Reference proteome</keyword>
<evidence type="ECO:0000313" key="3">
    <source>
        <dbReference type="Proteomes" id="UP000299102"/>
    </source>
</evidence>
<dbReference type="EMBL" id="BGZK01000201">
    <property type="protein sequence ID" value="GBP28008.1"/>
    <property type="molecule type" value="Genomic_DNA"/>
</dbReference>
<feature type="region of interest" description="Disordered" evidence="1">
    <location>
        <begin position="1"/>
        <end position="23"/>
    </location>
</feature>
<gene>
    <name evidence="2" type="ORF">EVAR_83639_1</name>
</gene>
<evidence type="ECO:0000313" key="2">
    <source>
        <dbReference type="EMBL" id="GBP28008.1"/>
    </source>
</evidence>
<name>A0A4C1UNG6_EUMVA</name>
<evidence type="ECO:0000256" key="1">
    <source>
        <dbReference type="SAM" id="MobiDB-lite"/>
    </source>
</evidence>
<accession>A0A4C1UNG6</accession>
<dbReference type="AlphaFoldDB" id="A0A4C1UNG6"/>
<sequence length="356" mass="41319">MEQMSLMEADSTTIENEEKSSVPEEKLNFPFNVSHENLQYYMNFIHNSKNTQKENQLVFWMQRIGLLPKVKLCQKCNPQQKMECRKARVIDRWQWWCAKCEARAPVRDGSFFARISCSLIDALKLILAWCEDADCNIVASQLGVKLRVASMIYDRLDELAVELHTRIKLGSAEGLMLVTMYPDCLYRQSPDTTDQPHKHRILMMADTTNIPTNYWLHVIKTGCEKLSNDDNEIKEEVSSILSSVYGCGLLLVEDCVPFTEHHEQLRLISMNSVADHACSDMKRFIYEDFWRQATILCSASRDYCASKDYSSIKDCTRAVQRYLHVAAYRFRHPRNFYEQTLQAVAQKYNITMTDAV</sequence>
<comment type="caution">
    <text evidence="2">The sequence shown here is derived from an EMBL/GenBank/DDBJ whole genome shotgun (WGS) entry which is preliminary data.</text>
</comment>